<sequence>MRLKDKIVILTGASSGIGRATALTFAREGAKVVAMARRKERLEELLEESKDFNGEIISFVGDVSKDEDIKEVVATTLEKYGRIDVLVNNAGILDKLKSADDVDDELWNRILDVNVTAVMKLIREVIPHMKDQNSGNIINTSSVGGLFGGRGGLAYVASKHAVIGMTKHIGFEFQEYGIRCNAVAPGSVATEVFGTGEGINTSVMSKLNKGVEVLPVLGKSEEIANVMLFLASDESSFVNGATIVADGGWTAF</sequence>
<dbReference type="EMBL" id="RLIH01000019">
    <property type="protein sequence ID" value="RVU53946.1"/>
    <property type="molecule type" value="Genomic_DNA"/>
</dbReference>
<reference evidence="3 4" key="1">
    <citation type="submission" date="2018-11" db="EMBL/GenBank/DDBJ databases">
        <title>Genome sequencing and assembly of Anaerosphaera sp. nov., GS7-6-2.</title>
        <authorList>
            <person name="Rettenmaier R."/>
            <person name="Liebl W."/>
            <person name="Zverlov V."/>
        </authorList>
    </citation>
    <scope>NUCLEOTIDE SEQUENCE [LARGE SCALE GENOMIC DNA]</scope>
    <source>
        <strain evidence="3 4">GS7-6-2</strain>
    </source>
</reference>
<accession>A0A437S4Q8</accession>
<keyword evidence="4" id="KW-1185">Reference proteome</keyword>
<evidence type="ECO:0000256" key="2">
    <source>
        <dbReference type="ARBA" id="ARBA00023002"/>
    </source>
</evidence>
<dbReference type="InterPro" id="IPR020904">
    <property type="entry name" value="Sc_DH/Rdtase_CS"/>
</dbReference>
<dbReference type="InterPro" id="IPR036291">
    <property type="entry name" value="NAD(P)-bd_dom_sf"/>
</dbReference>
<evidence type="ECO:0000256" key="1">
    <source>
        <dbReference type="ARBA" id="ARBA00006484"/>
    </source>
</evidence>
<evidence type="ECO:0000313" key="4">
    <source>
        <dbReference type="Proteomes" id="UP000288812"/>
    </source>
</evidence>
<dbReference type="PANTHER" id="PTHR24321:SF8">
    <property type="entry name" value="ESTRADIOL 17-BETA-DEHYDROGENASE 8-RELATED"/>
    <property type="match status" value="1"/>
</dbReference>
<dbReference type="FunFam" id="3.40.50.720:FF:000084">
    <property type="entry name" value="Short-chain dehydrogenase reductase"/>
    <property type="match status" value="1"/>
</dbReference>
<dbReference type="PANTHER" id="PTHR24321">
    <property type="entry name" value="DEHYDROGENASES, SHORT CHAIN"/>
    <property type="match status" value="1"/>
</dbReference>
<dbReference type="InterPro" id="IPR002347">
    <property type="entry name" value="SDR_fam"/>
</dbReference>
<dbReference type="Proteomes" id="UP000288812">
    <property type="component" value="Unassembled WGS sequence"/>
</dbReference>
<name>A0A437S4Q8_9FIRM</name>
<dbReference type="PRINTS" id="PR00081">
    <property type="entry name" value="GDHRDH"/>
</dbReference>
<dbReference type="OrthoDB" id="9803333at2"/>
<evidence type="ECO:0000313" key="3">
    <source>
        <dbReference type="EMBL" id="RVU53946.1"/>
    </source>
</evidence>
<gene>
    <name evidence="3" type="ORF">EF514_09900</name>
</gene>
<dbReference type="PRINTS" id="PR00080">
    <property type="entry name" value="SDRFAMILY"/>
</dbReference>
<dbReference type="GO" id="GO:0008206">
    <property type="term" value="P:bile acid metabolic process"/>
    <property type="evidence" value="ECO:0007669"/>
    <property type="project" value="UniProtKB-ARBA"/>
</dbReference>
<dbReference type="CDD" id="cd05233">
    <property type="entry name" value="SDR_c"/>
    <property type="match status" value="1"/>
</dbReference>
<dbReference type="NCBIfam" id="NF005559">
    <property type="entry name" value="PRK07231.1"/>
    <property type="match status" value="1"/>
</dbReference>
<dbReference type="SUPFAM" id="SSF51735">
    <property type="entry name" value="NAD(P)-binding Rossmann-fold domains"/>
    <property type="match status" value="1"/>
</dbReference>
<protein>
    <submittedName>
        <fullName evidence="3">Glucose 1-dehydrogenase</fullName>
        <ecNumber evidence="3">1.1.1.47</ecNumber>
    </submittedName>
</protein>
<dbReference type="PROSITE" id="PS00061">
    <property type="entry name" value="ADH_SHORT"/>
    <property type="match status" value="1"/>
</dbReference>
<dbReference type="Pfam" id="PF13561">
    <property type="entry name" value="adh_short_C2"/>
    <property type="match status" value="1"/>
</dbReference>
<comment type="caution">
    <text evidence="3">The sequence shown here is derived from an EMBL/GenBank/DDBJ whole genome shotgun (WGS) entry which is preliminary data.</text>
</comment>
<dbReference type="GO" id="GO:0047936">
    <property type="term" value="F:glucose 1-dehydrogenase [NAD(P)+] activity"/>
    <property type="evidence" value="ECO:0007669"/>
    <property type="project" value="UniProtKB-EC"/>
</dbReference>
<dbReference type="Gene3D" id="3.40.50.720">
    <property type="entry name" value="NAD(P)-binding Rossmann-like Domain"/>
    <property type="match status" value="1"/>
</dbReference>
<proteinExistence type="inferred from homology"/>
<dbReference type="AlphaFoldDB" id="A0A437S4Q8"/>
<comment type="similarity">
    <text evidence="1">Belongs to the short-chain dehydrogenases/reductases (SDR) family.</text>
</comment>
<dbReference type="RefSeq" id="WP_127725284.1">
    <property type="nucleotide sequence ID" value="NZ_RLIH01000019.1"/>
</dbReference>
<dbReference type="EC" id="1.1.1.47" evidence="3"/>
<keyword evidence="2 3" id="KW-0560">Oxidoreductase</keyword>
<organism evidence="3 4">
    <name type="scientific">Anaerosphaera multitolerans</name>
    <dbReference type="NCBI Taxonomy" id="2487351"/>
    <lineage>
        <taxon>Bacteria</taxon>
        <taxon>Bacillati</taxon>
        <taxon>Bacillota</taxon>
        <taxon>Tissierellia</taxon>
        <taxon>Tissierellales</taxon>
        <taxon>Peptoniphilaceae</taxon>
        <taxon>Anaerosphaera</taxon>
    </lineage>
</organism>